<dbReference type="InterPro" id="IPR014710">
    <property type="entry name" value="RmlC-like_jellyroll"/>
</dbReference>
<dbReference type="Pfam" id="PF07883">
    <property type="entry name" value="Cupin_2"/>
    <property type="match status" value="1"/>
</dbReference>
<dbReference type="RefSeq" id="XP_041559005.1">
    <property type="nucleotide sequence ID" value="XM_041706639.1"/>
</dbReference>
<proteinExistence type="predicted"/>
<dbReference type="EMBL" id="AP024447">
    <property type="protein sequence ID" value="BCS26811.1"/>
    <property type="molecule type" value="Genomic_DNA"/>
</dbReference>
<dbReference type="AlphaFoldDB" id="A0A7R7XSK8"/>
<accession>A0A7R7XSK8</accession>
<dbReference type="Gene3D" id="2.60.120.10">
    <property type="entry name" value="Jelly Rolls"/>
    <property type="match status" value="1"/>
</dbReference>
<feature type="domain" description="Cupin type-2" evidence="1">
    <location>
        <begin position="45"/>
        <end position="100"/>
    </location>
</feature>
<dbReference type="GeneID" id="64976816"/>
<dbReference type="Proteomes" id="UP000654913">
    <property type="component" value="Chromosome 5"/>
</dbReference>
<dbReference type="InterPro" id="IPR011051">
    <property type="entry name" value="RmlC_Cupin_sf"/>
</dbReference>
<evidence type="ECO:0000313" key="2">
    <source>
        <dbReference type="EMBL" id="BCS26811.1"/>
    </source>
</evidence>
<organism evidence="2 3">
    <name type="scientific">Aspergillus puulaauensis</name>
    <dbReference type="NCBI Taxonomy" id="1220207"/>
    <lineage>
        <taxon>Eukaryota</taxon>
        <taxon>Fungi</taxon>
        <taxon>Dikarya</taxon>
        <taxon>Ascomycota</taxon>
        <taxon>Pezizomycotina</taxon>
        <taxon>Eurotiomycetes</taxon>
        <taxon>Eurotiomycetidae</taxon>
        <taxon>Eurotiales</taxon>
        <taxon>Aspergillaceae</taxon>
        <taxon>Aspergillus</taxon>
    </lineage>
</organism>
<dbReference type="PANTHER" id="PTHR43698">
    <property type="entry name" value="RIBD C-TERMINAL DOMAIN CONTAINING PROTEIN"/>
    <property type="match status" value="1"/>
</dbReference>
<gene>
    <name evidence="2" type="ORF">APUU_51522S</name>
</gene>
<sequence>MGITIIRNSTGTGRQTTAKGPPEYFTGDVWADVAYADSSIWVGNVTFTPCAHTNWHTHERGQFLRILAGSGWICDRGGNPQRVNVGDSIWCPPGTTHWHGGDDGSYMTHLAIAFGKSEWLEPVSEVDYASKND</sequence>
<evidence type="ECO:0000259" key="1">
    <source>
        <dbReference type="Pfam" id="PF07883"/>
    </source>
</evidence>
<dbReference type="InterPro" id="IPR013096">
    <property type="entry name" value="Cupin_2"/>
</dbReference>
<evidence type="ECO:0000313" key="3">
    <source>
        <dbReference type="Proteomes" id="UP000654913"/>
    </source>
</evidence>
<dbReference type="SUPFAM" id="SSF51182">
    <property type="entry name" value="RmlC-like cupins"/>
    <property type="match status" value="1"/>
</dbReference>
<dbReference type="OrthoDB" id="2096797at2759"/>
<dbReference type="KEGG" id="apuu:APUU_51522S"/>
<reference evidence="2" key="2">
    <citation type="submission" date="2021-02" db="EMBL/GenBank/DDBJ databases">
        <title>Aspergillus puulaauensis MK2 genome sequence.</title>
        <authorList>
            <person name="Futagami T."/>
            <person name="Mori K."/>
            <person name="Kadooka C."/>
            <person name="Tanaka T."/>
        </authorList>
    </citation>
    <scope>NUCLEOTIDE SEQUENCE</scope>
    <source>
        <strain evidence="2">MK2</strain>
    </source>
</reference>
<reference evidence="2" key="1">
    <citation type="submission" date="2021-01" db="EMBL/GenBank/DDBJ databases">
        <authorList>
            <consortium name="Aspergillus puulaauensis MK2 genome sequencing consortium"/>
            <person name="Kazuki M."/>
            <person name="Futagami T."/>
        </authorList>
    </citation>
    <scope>NUCLEOTIDE SEQUENCE</scope>
    <source>
        <strain evidence="2">MK2</strain>
    </source>
</reference>
<protein>
    <recommendedName>
        <fullName evidence="1">Cupin type-2 domain-containing protein</fullName>
    </recommendedName>
</protein>
<dbReference type="PANTHER" id="PTHR43698:SF1">
    <property type="entry name" value="BLL4564 PROTEIN"/>
    <property type="match status" value="1"/>
</dbReference>
<dbReference type="InterPro" id="IPR047263">
    <property type="entry name" value="HNL-like_cupin"/>
</dbReference>
<dbReference type="CDD" id="cd02233">
    <property type="entry name" value="cupin_HNL-like"/>
    <property type="match status" value="1"/>
</dbReference>
<name>A0A7R7XSK8_9EURO</name>
<keyword evidence="3" id="KW-1185">Reference proteome</keyword>